<dbReference type="PROSITE" id="PS00092">
    <property type="entry name" value="N6_MTASE"/>
    <property type="match status" value="1"/>
</dbReference>
<comment type="caution">
    <text evidence="7">The sequence shown here is derived from an EMBL/GenBank/DDBJ whole genome shotgun (WGS) entry which is preliminary data.</text>
</comment>
<keyword evidence="2" id="KW-0489">Methyltransferase</keyword>
<accession>A0A840X9L0</accession>
<dbReference type="EMBL" id="JACHBS010000001">
    <property type="protein sequence ID" value="MBB5618921.1"/>
    <property type="molecule type" value="Genomic_DNA"/>
</dbReference>
<keyword evidence="4" id="KW-0949">S-adenosyl-L-methionine</keyword>
<dbReference type="SUPFAM" id="SSF53335">
    <property type="entry name" value="S-adenosyl-L-methionine-dependent methyltransferases"/>
    <property type="match status" value="1"/>
</dbReference>
<protein>
    <recommendedName>
        <fullName evidence="1">site-specific DNA-methyltransferase (adenine-specific)</fullName>
        <ecNumber evidence="1">2.1.1.72</ecNumber>
    </recommendedName>
</protein>
<dbReference type="Proteomes" id="UP000552883">
    <property type="component" value="Unassembled WGS sequence"/>
</dbReference>
<keyword evidence="8" id="KW-1185">Reference proteome</keyword>
<dbReference type="GO" id="GO:0009007">
    <property type="term" value="F:site-specific DNA-methyltransferase (adenine-specific) activity"/>
    <property type="evidence" value="ECO:0007669"/>
    <property type="project" value="UniProtKB-EC"/>
</dbReference>
<dbReference type="GO" id="GO:0003676">
    <property type="term" value="F:nucleic acid binding"/>
    <property type="evidence" value="ECO:0007669"/>
    <property type="project" value="InterPro"/>
</dbReference>
<evidence type="ECO:0000256" key="3">
    <source>
        <dbReference type="ARBA" id="ARBA00022679"/>
    </source>
</evidence>
<proteinExistence type="predicted"/>
<dbReference type="OrthoDB" id="4280289at2"/>
<feature type="domain" description="Type II methyltransferase M.TaqI-like" evidence="6">
    <location>
        <begin position="12"/>
        <end position="82"/>
    </location>
</feature>
<dbReference type="PANTHER" id="PTHR33841">
    <property type="entry name" value="DNA METHYLTRANSFERASE YEEA-RELATED"/>
    <property type="match status" value="1"/>
</dbReference>
<dbReference type="InterPro" id="IPR029063">
    <property type="entry name" value="SAM-dependent_MTases_sf"/>
</dbReference>
<dbReference type="InterPro" id="IPR047939">
    <property type="entry name" value="BREX_1_PglX"/>
</dbReference>
<dbReference type="RefSeq" id="WP_153983145.1">
    <property type="nucleotide sequence ID" value="NZ_BAAANZ010000028.1"/>
</dbReference>
<comment type="catalytic activity">
    <reaction evidence="5">
        <text>a 2'-deoxyadenosine in DNA + S-adenosyl-L-methionine = an N(6)-methyl-2'-deoxyadenosine in DNA + S-adenosyl-L-homocysteine + H(+)</text>
        <dbReference type="Rhea" id="RHEA:15197"/>
        <dbReference type="Rhea" id="RHEA-COMP:12418"/>
        <dbReference type="Rhea" id="RHEA-COMP:12419"/>
        <dbReference type="ChEBI" id="CHEBI:15378"/>
        <dbReference type="ChEBI" id="CHEBI:57856"/>
        <dbReference type="ChEBI" id="CHEBI:59789"/>
        <dbReference type="ChEBI" id="CHEBI:90615"/>
        <dbReference type="ChEBI" id="CHEBI:90616"/>
        <dbReference type="EC" id="2.1.1.72"/>
    </reaction>
</comment>
<evidence type="ECO:0000256" key="2">
    <source>
        <dbReference type="ARBA" id="ARBA00022603"/>
    </source>
</evidence>
<dbReference type="AlphaFoldDB" id="A0A840X9L0"/>
<evidence type="ECO:0000256" key="1">
    <source>
        <dbReference type="ARBA" id="ARBA00011900"/>
    </source>
</evidence>
<dbReference type="GO" id="GO:0006304">
    <property type="term" value="P:DNA modification"/>
    <property type="evidence" value="ECO:0007669"/>
    <property type="project" value="InterPro"/>
</dbReference>
<evidence type="ECO:0000259" key="6">
    <source>
        <dbReference type="Pfam" id="PF07669"/>
    </source>
</evidence>
<dbReference type="Gene3D" id="3.40.50.150">
    <property type="entry name" value="Vaccinia Virus protein VP39"/>
    <property type="match status" value="1"/>
</dbReference>
<keyword evidence="3" id="KW-0808">Transferase</keyword>
<evidence type="ECO:0000313" key="8">
    <source>
        <dbReference type="Proteomes" id="UP000552883"/>
    </source>
</evidence>
<dbReference type="Pfam" id="PF07669">
    <property type="entry name" value="Eco57I"/>
    <property type="match status" value="1"/>
</dbReference>
<evidence type="ECO:0000256" key="4">
    <source>
        <dbReference type="ARBA" id="ARBA00022691"/>
    </source>
</evidence>
<dbReference type="NCBIfam" id="NF033452">
    <property type="entry name" value="BREX_1_MTaseX"/>
    <property type="match status" value="1"/>
</dbReference>
<evidence type="ECO:0000256" key="5">
    <source>
        <dbReference type="ARBA" id="ARBA00047942"/>
    </source>
</evidence>
<gene>
    <name evidence="7" type="ORF">BJ959_002417</name>
</gene>
<dbReference type="EC" id="2.1.1.72" evidence="1"/>
<dbReference type="PANTHER" id="PTHR33841:SF1">
    <property type="entry name" value="DNA METHYLTRANSFERASE A"/>
    <property type="match status" value="1"/>
</dbReference>
<sequence length="679" mass="75271">MLEQAAYLSRRYLVVVANPPYMGQATMGNRLSEYVTRHYKEAKADLGIAFVYRNIMLAVGRGLVGMITLQSWMFLASFTAVRTRVTNLNPPLHLLHLGTGAFDSIGGAVVSTAAYVLGGKSPDALADFFRLTDPQSEAGKAALFKRALAKDARDVHFRVAPNSFTDLSGAPMAYWLSDLERFKKPHLVSKWRSGGRLKTHDTSRYVRYWWEVSRGSERWLPLVKGGEFRRWFGNRDFVVDWSPASVAEYDSHGGLYPTSSRGQRGITWTMISGEPSFRVKAASDEFDSASPTILPRNPNEDLLAVLGYLNSGAALEILAAINPTINNRVTDVLELPIPDALDLRREDVHALADRAVTASRTLDGFNETAPDVAGPPVLRGQWSKVSDAVAWSVATAAEAAAEILDAEHELDGIFPSGGHFVPRRGWHGALPDTNSRVSDLVSFAVGCIFGRYSLDRTGLVLATQGGTVEGYLTQVPTPSFMPDKDNVIPIVEGDWFEDDIVAKFRQFLRAAFGEQHFAENVKFVTDSLGVKDLRDYFTRSFYKDHVQRYKKRPIYWLFSSPKGSFNALVYLHRYNASTVSTVLNDYLREYIAKLEAALPQYEIVATSGRGSVREVAAAQREAEGIRKKLVELKNYERDVLHPLAQAQISIDLDDGVLVNYQKFGSALKDIGLKKGGADD</sequence>
<dbReference type="InterPro" id="IPR011639">
    <property type="entry name" value="MethylTrfase_TaqI-like_dom"/>
</dbReference>
<dbReference type="GO" id="GO:0032259">
    <property type="term" value="P:methylation"/>
    <property type="evidence" value="ECO:0007669"/>
    <property type="project" value="UniProtKB-KW"/>
</dbReference>
<evidence type="ECO:0000313" key="7">
    <source>
        <dbReference type="EMBL" id="MBB5618921.1"/>
    </source>
</evidence>
<name>A0A840X9L0_9MICO</name>
<dbReference type="InterPro" id="IPR002052">
    <property type="entry name" value="DNA_methylase_N6_adenine_CS"/>
</dbReference>
<organism evidence="7 8">
    <name type="scientific">Microcella frigidaquae</name>
    <dbReference type="NCBI Taxonomy" id="424758"/>
    <lineage>
        <taxon>Bacteria</taxon>
        <taxon>Bacillati</taxon>
        <taxon>Actinomycetota</taxon>
        <taxon>Actinomycetes</taxon>
        <taxon>Micrococcales</taxon>
        <taxon>Microbacteriaceae</taxon>
        <taxon>Microcella</taxon>
    </lineage>
</organism>
<dbReference type="InterPro" id="IPR050953">
    <property type="entry name" value="N4_N6_ade-DNA_methylase"/>
</dbReference>
<reference evidence="7 8" key="1">
    <citation type="submission" date="2020-08" db="EMBL/GenBank/DDBJ databases">
        <title>Sequencing the genomes of 1000 actinobacteria strains.</title>
        <authorList>
            <person name="Klenk H.-P."/>
        </authorList>
    </citation>
    <scope>NUCLEOTIDE SEQUENCE [LARGE SCALE GENOMIC DNA]</scope>
    <source>
        <strain evidence="7 8">DSM 23889</strain>
    </source>
</reference>